<evidence type="ECO:0000313" key="12">
    <source>
        <dbReference type="EMBL" id="KAF5837000.1"/>
    </source>
</evidence>
<evidence type="ECO:0000256" key="11">
    <source>
        <dbReference type="SAM" id="Phobius"/>
    </source>
</evidence>
<feature type="transmembrane region" description="Helical" evidence="11">
    <location>
        <begin position="39"/>
        <end position="60"/>
    </location>
</feature>
<comment type="caution">
    <text evidence="12">The sequence shown here is derived from an EMBL/GenBank/DDBJ whole genome shotgun (WGS) entry which is preliminary data.</text>
</comment>
<dbReference type="PANTHER" id="PTHR28286">
    <property type="match status" value="1"/>
</dbReference>
<reference evidence="12" key="1">
    <citation type="submission" date="2017-08" db="EMBL/GenBank/DDBJ databases">
        <authorList>
            <person name="Polle J.E."/>
            <person name="Barry K."/>
            <person name="Cushman J."/>
            <person name="Schmutz J."/>
            <person name="Tran D."/>
            <person name="Hathwaick L.T."/>
            <person name="Yim W.C."/>
            <person name="Jenkins J."/>
            <person name="Mckie-Krisberg Z.M."/>
            <person name="Prochnik S."/>
            <person name="Lindquist E."/>
            <person name="Dockter R.B."/>
            <person name="Adam C."/>
            <person name="Molina H."/>
            <person name="Bunkerborg J."/>
            <person name="Jin E."/>
            <person name="Buchheim M."/>
            <person name="Magnuson J."/>
        </authorList>
    </citation>
    <scope>NUCLEOTIDE SEQUENCE</scope>
    <source>
        <strain evidence="12">CCAP 19/18</strain>
    </source>
</reference>
<evidence type="ECO:0000256" key="3">
    <source>
        <dbReference type="ARBA" id="ARBA00022543"/>
    </source>
</evidence>
<evidence type="ECO:0000256" key="10">
    <source>
        <dbReference type="ARBA" id="ARBA00023170"/>
    </source>
</evidence>
<evidence type="ECO:0000256" key="7">
    <source>
        <dbReference type="ARBA" id="ARBA00022989"/>
    </source>
</evidence>
<evidence type="ECO:0000256" key="9">
    <source>
        <dbReference type="ARBA" id="ARBA00023136"/>
    </source>
</evidence>
<keyword evidence="8" id="KW-0157">Chromophore</keyword>
<evidence type="ECO:0000256" key="6">
    <source>
        <dbReference type="ARBA" id="ARBA00022925"/>
    </source>
</evidence>
<keyword evidence="7 11" id="KW-1133">Transmembrane helix</keyword>
<feature type="transmembrane region" description="Helical" evidence="11">
    <location>
        <begin position="110"/>
        <end position="134"/>
    </location>
</feature>
<feature type="transmembrane region" description="Helical" evidence="11">
    <location>
        <begin position="81"/>
        <end position="98"/>
    </location>
</feature>
<comment type="similarity">
    <text evidence="2">Belongs to the archaeal/bacterial/fungal opsin family.</text>
</comment>
<feature type="transmembrane region" description="Helical" evidence="11">
    <location>
        <begin position="235"/>
        <end position="256"/>
    </location>
</feature>
<dbReference type="Gene3D" id="1.20.1070.10">
    <property type="entry name" value="Rhodopsin 7-helix transmembrane proteins"/>
    <property type="match status" value="1"/>
</dbReference>
<proteinExistence type="inferred from homology"/>
<keyword evidence="10" id="KW-0675">Receptor</keyword>
<comment type="subcellular location">
    <subcellularLocation>
        <location evidence="1">Membrane</location>
        <topology evidence="1">Multi-pass membrane protein</topology>
    </subcellularLocation>
</comment>
<feature type="transmembrane region" description="Helical" evidence="11">
    <location>
        <begin position="198"/>
        <end position="215"/>
    </location>
</feature>
<evidence type="ECO:0000256" key="4">
    <source>
        <dbReference type="ARBA" id="ARBA00022606"/>
    </source>
</evidence>
<evidence type="ECO:0000256" key="5">
    <source>
        <dbReference type="ARBA" id="ARBA00022692"/>
    </source>
</evidence>
<dbReference type="PANTHER" id="PTHR28286:SF2">
    <property type="entry name" value="BACTERIORHODOPSIN _OPSIN, NOPA (EUROFUNG)"/>
    <property type="match status" value="1"/>
</dbReference>
<keyword evidence="5 11" id="KW-0812">Transmembrane</keyword>
<evidence type="ECO:0000313" key="13">
    <source>
        <dbReference type="Proteomes" id="UP000815325"/>
    </source>
</evidence>
<evidence type="ECO:0000256" key="8">
    <source>
        <dbReference type="ARBA" id="ARBA00022991"/>
    </source>
</evidence>
<dbReference type="EMBL" id="MU069633">
    <property type="protein sequence ID" value="KAF5837000.1"/>
    <property type="molecule type" value="Genomic_DNA"/>
</dbReference>
<dbReference type="Pfam" id="PF01036">
    <property type="entry name" value="Bac_rhodopsin"/>
    <property type="match status" value="1"/>
</dbReference>
<evidence type="ECO:0000256" key="1">
    <source>
        <dbReference type="ARBA" id="ARBA00004141"/>
    </source>
</evidence>
<dbReference type="SUPFAM" id="SSF81321">
    <property type="entry name" value="Family A G protein-coupled receptor-like"/>
    <property type="match status" value="1"/>
</dbReference>
<gene>
    <name evidence="12" type="ORF">DUNSADRAFT_4973</name>
</gene>
<dbReference type="Proteomes" id="UP000815325">
    <property type="component" value="Unassembled WGS sequence"/>
</dbReference>
<protein>
    <submittedName>
        <fullName evidence="12">Uncharacterized protein</fullName>
    </submittedName>
</protein>
<keyword evidence="6" id="KW-0681">Retinal protein</keyword>
<keyword evidence="4" id="KW-0716">Sensory transduction</keyword>
<keyword evidence="13" id="KW-1185">Reference proteome</keyword>
<name>A0ABQ7GQX6_DUNSA</name>
<keyword evidence="9 11" id="KW-0472">Membrane</keyword>
<accession>A0ABQ7GQX6</accession>
<sequence length="280" mass="31029">MVSSAGNGSGPGPLVQAVLPDKELSIMEKLREGEGSGALTWWMTGLTTYLLLYACGRALLHDQAALEGLMKEVPTHIYDRSTFIFLTAFALDVLNMIFERHTTKIDFVLYPAFIKGVASMTNLLTRFGTPVIALSTTGRYVPVQRFICWMHTTPTILIIIRLISTSLSVQEAAYAIMWDELMLISGVAALLTTGWQQVFFSVLTHVAFVPIIPYFCKGFYQAATSLKSGSAQGMMWGILAVNMVTWAMFGVTWNLALCNWISIQTEETMYLICDFSAKVC</sequence>
<organism evidence="12 13">
    <name type="scientific">Dunaliella salina</name>
    <name type="common">Green alga</name>
    <name type="synonym">Protococcus salinus</name>
    <dbReference type="NCBI Taxonomy" id="3046"/>
    <lineage>
        <taxon>Eukaryota</taxon>
        <taxon>Viridiplantae</taxon>
        <taxon>Chlorophyta</taxon>
        <taxon>core chlorophytes</taxon>
        <taxon>Chlorophyceae</taxon>
        <taxon>CS clade</taxon>
        <taxon>Chlamydomonadales</taxon>
        <taxon>Dunaliellaceae</taxon>
        <taxon>Dunaliella</taxon>
    </lineage>
</organism>
<keyword evidence="3" id="KW-0600">Photoreceptor protein</keyword>
<evidence type="ECO:0000256" key="2">
    <source>
        <dbReference type="ARBA" id="ARBA00008130"/>
    </source>
</evidence>
<dbReference type="InterPro" id="IPR001425">
    <property type="entry name" value="Arc/bac/fun_rhodopsins"/>
</dbReference>